<dbReference type="PANTHER" id="PTHR34863:SF1">
    <property type="entry name" value="OTU DOMAIN-CONTAINING PROTEIN"/>
    <property type="match status" value="1"/>
</dbReference>
<evidence type="ECO:0000256" key="1">
    <source>
        <dbReference type="SAM" id="MobiDB-lite"/>
    </source>
</evidence>
<sequence length="511" mass="57421">MRLQNYGMKRPLSSMLRYRREPAEAQHPRAGDNIWDIGLTRFSDLIFLFNNVHHRSGVETWEMLYPDGGGFGSAKTHFSFRGQDITVKIYPRLVHRLKAINSKIDVTDPKTNNGLRSRHAQLERILDSLEAHPPGAIGGWRIEVSLQARTLEEAMGILLDFNNHVLEPETTINASFDQSSDDDSDYSYESSLHSASEPSSSGSSSPRSSLSSPTPPPPPPIFPLRQCPDTGRYVLPPVPPIAEEVSRCAIFDLKTWMNPVYKKIKNKRLEVLLVTKGAYMAQNRRMSSAFTAAGFLHGASTSVPEESVVQAMWERWVTLGLHLNPYDSQKGERMRRFLTPIVPGEPRWWEEASYTPQQRATLTVSNHLASLYPSGRAMSELFDLIRSVIGGISCPNDRGDGSHRAVHLQKYGLRGGIFKLRCGMKTSCKVVLKVEQMRGLFTMMVLERTIPHHLIQLDDDTFNMVLRLYEGDEDVVVPAVRHSYTLPQGSNIFAPGNPHYGYLHNRNASAA</sequence>
<dbReference type="PANTHER" id="PTHR34863">
    <property type="entry name" value="EXPRESSED PROTEIN"/>
    <property type="match status" value="1"/>
</dbReference>
<proteinExistence type="predicted"/>
<comment type="caution">
    <text evidence="2">The sequence shown here is derived from an EMBL/GenBank/DDBJ whole genome shotgun (WGS) entry which is preliminary data.</text>
</comment>
<dbReference type="Proteomes" id="UP000322245">
    <property type="component" value="Unassembled WGS sequence"/>
</dbReference>
<feature type="region of interest" description="Disordered" evidence="1">
    <location>
        <begin position="174"/>
        <end position="226"/>
    </location>
</feature>
<organism evidence="2 3">
    <name type="scientific">Cryptococcus floricola</name>
    <dbReference type="NCBI Taxonomy" id="2591691"/>
    <lineage>
        <taxon>Eukaryota</taxon>
        <taxon>Fungi</taxon>
        <taxon>Dikarya</taxon>
        <taxon>Basidiomycota</taxon>
        <taxon>Agaricomycotina</taxon>
        <taxon>Tremellomycetes</taxon>
        <taxon>Tremellales</taxon>
        <taxon>Cryptococcaceae</taxon>
        <taxon>Cryptococcus</taxon>
    </lineage>
</organism>
<reference evidence="2 3" key="1">
    <citation type="submission" date="2017-05" db="EMBL/GenBank/DDBJ databases">
        <title>The Genome Sequence of Tsuchiyaea wingfieldii DSM 27421.</title>
        <authorList>
            <person name="Cuomo C."/>
            <person name="Passer A."/>
            <person name="Billmyre B."/>
            <person name="Heitman J."/>
        </authorList>
    </citation>
    <scope>NUCLEOTIDE SEQUENCE [LARGE SCALE GENOMIC DNA]</scope>
    <source>
        <strain evidence="2 3">DSM 27421</strain>
    </source>
</reference>
<name>A0A5D3AHQ8_9TREE</name>
<accession>A0A5D3AHQ8</accession>
<feature type="compositionally biased region" description="Pro residues" evidence="1">
    <location>
        <begin position="213"/>
        <end position="222"/>
    </location>
</feature>
<dbReference type="AlphaFoldDB" id="A0A5D3AHQ8"/>
<feature type="compositionally biased region" description="Low complexity" evidence="1">
    <location>
        <begin position="187"/>
        <end position="212"/>
    </location>
</feature>
<gene>
    <name evidence="2" type="ORF">B9479_008330</name>
</gene>
<evidence type="ECO:0000313" key="3">
    <source>
        <dbReference type="Proteomes" id="UP000322245"/>
    </source>
</evidence>
<feature type="non-terminal residue" evidence="2">
    <location>
        <position position="511"/>
    </location>
</feature>
<dbReference type="EMBL" id="NIDF01000444">
    <property type="protein sequence ID" value="TYJ51117.1"/>
    <property type="molecule type" value="Genomic_DNA"/>
</dbReference>
<keyword evidence="3" id="KW-1185">Reference proteome</keyword>
<evidence type="ECO:0000313" key="2">
    <source>
        <dbReference type="EMBL" id="TYJ51117.1"/>
    </source>
</evidence>
<protein>
    <submittedName>
        <fullName evidence="2">Uncharacterized protein</fullName>
    </submittedName>
</protein>